<feature type="compositionally biased region" description="Pro residues" evidence="3">
    <location>
        <begin position="435"/>
        <end position="519"/>
    </location>
</feature>
<dbReference type="Proteomes" id="UP000770717">
    <property type="component" value="Unassembled WGS sequence"/>
</dbReference>
<proteinExistence type="inferred from homology"/>
<dbReference type="PANTHER" id="PTHR45920:SF7">
    <property type="entry name" value="FORMIN-G"/>
    <property type="match status" value="1"/>
</dbReference>
<dbReference type="InterPro" id="IPR042201">
    <property type="entry name" value="FH2_Formin_sf"/>
</dbReference>
<feature type="compositionally biased region" description="Pro residues" evidence="3">
    <location>
        <begin position="399"/>
        <end position="410"/>
    </location>
</feature>
<comment type="caution">
    <text evidence="5">The sequence shown here is derived from an EMBL/GenBank/DDBJ whole genome shotgun (WGS) entry which is preliminary data.</text>
</comment>
<dbReference type="GO" id="GO:0030866">
    <property type="term" value="P:cortical actin cytoskeleton organization"/>
    <property type="evidence" value="ECO:0007669"/>
    <property type="project" value="TreeGrafter"/>
</dbReference>
<dbReference type="AlphaFoldDB" id="A0A8J6ENL5"/>
<feature type="coiled-coil region" evidence="2">
    <location>
        <begin position="199"/>
        <end position="226"/>
    </location>
</feature>
<evidence type="ECO:0000313" key="5">
    <source>
        <dbReference type="EMBL" id="KAG9472231.1"/>
    </source>
</evidence>
<dbReference type="GO" id="GO:0051015">
    <property type="term" value="F:actin filament binding"/>
    <property type="evidence" value="ECO:0007669"/>
    <property type="project" value="TreeGrafter"/>
</dbReference>
<feature type="non-terminal residue" evidence="5">
    <location>
        <position position="925"/>
    </location>
</feature>
<dbReference type="SMART" id="SM00498">
    <property type="entry name" value="FH2"/>
    <property type="match status" value="1"/>
</dbReference>
<dbReference type="PANTHER" id="PTHR45920">
    <property type="entry name" value="FORMIN HOMOLOGY 2 DOMAIN CONTAINING, ISOFORM I"/>
    <property type="match status" value="1"/>
</dbReference>
<dbReference type="GO" id="GO:0005856">
    <property type="term" value="C:cytoskeleton"/>
    <property type="evidence" value="ECO:0007669"/>
    <property type="project" value="TreeGrafter"/>
</dbReference>
<dbReference type="OrthoDB" id="427644at2759"/>
<feature type="compositionally biased region" description="Pro residues" evidence="3">
    <location>
        <begin position="529"/>
        <end position="547"/>
    </location>
</feature>
<reference evidence="5" key="1">
    <citation type="thesis" date="2020" institute="ProQuest LLC" country="789 East Eisenhower Parkway, Ann Arbor, MI, USA">
        <title>Comparative Genomics and Chromosome Evolution.</title>
        <authorList>
            <person name="Mudd A.B."/>
        </authorList>
    </citation>
    <scope>NUCLEOTIDE SEQUENCE</scope>
    <source>
        <strain evidence="5">HN-11 Male</strain>
        <tissue evidence="5">Kidney and liver</tissue>
    </source>
</reference>
<evidence type="ECO:0000256" key="3">
    <source>
        <dbReference type="SAM" id="MobiDB-lite"/>
    </source>
</evidence>
<dbReference type="EMBL" id="WNTK01000066">
    <property type="protein sequence ID" value="KAG9472231.1"/>
    <property type="molecule type" value="Genomic_DNA"/>
</dbReference>
<evidence type="ECO:0000256" key="2">
    <source>
        <dbReference type="SAM" id="Coils"/>
    </source>
</evidence>
<dbReference type="Pfam" id="PF02181">
    <property type="entry name" value="FH2"/>
    <property type="match status" value="1"/>
</dbReference>
<feature type="domain" description="FH2" evidence="4">
    <location>
        <begin position="580"/>
        <end position="925"/>
    </location>
</feature>
<evidence type="ECO:0000313" key="6">
    <source>
        <dbReference type="Proteomes" id="UP000770717"/>
    </source>
</evidence>
<gene>
    <name evidence="5" type="ORF">GDO78_020664</name>
</gene>
<dbReference type="InterPro" id="IPR015425">
    <property type="entry name" value="FH2_Formin"/>
</dbReference>
<name>A0A8J6ENL5_ELECQ</name>
<keyword evidence="2" id="KW-0175">Coiled coil</keyword>
<sequence length="925" mass="101457">NGSFRGHFFANDAAGFRKHRGNGLQGNSSRSADWTNELIKVQKKSIRKRSIPDIADESAVPRKFSSVPASSFSLSNVQGQTLLEKLFSQQRNAAVDAEKLCSEIVSMSLLLPFSDCFREQCTKSTEQIPSNVHQSQFPTWAAVNQPTHSMNSLEECFPQRIQAIWSPSSDSLHEKPEKTSVEFGFQEKAMKHTQDKDMKEDHINIIQQLEQTIQDLKAKLAEHERQYTQPSDSAIKEPEDQSIIFSEPFATNDCTPNLSLKNHVQGKSVQTSPVAEYVLQEVPLFHTETFQNSSGKQLLSQRDDCSAYLLQKSNSQQSVNEAPELPLSTALPHASIPSPPPLPCLHSMTAAPPLPPYILPSGASTIAAPPPPPLPVDIAIPPPPPPPPPLPPLSAVSSVPPPPPPPPLPPLLAVSSVPPPPPPPPLPPLSAVTSVPPPPPLPGTSGFPPPPPPLPSLPGFPPVPLPPPLPSISGIPPAPPFPYTTVIPPPPPPPPPPAPPLPGTIQIPPPPPPPPPPLPGTAAIQSLSPMPPPPPPPPPPPILPPPASSINPFAHQQAHLPPPLPTGLFSIGLSHGKENRKAAIEPTRPMKPLYWTRIEIHGKRDISSPLVWDVVSEPKVDVDELESLFSKTAVKEKKKPISDTITKTKSKQVVKLLSNKRSQAVGILMSSLHLDMKDIQHAVLKMDYSVVDLETLQALYENRAVSEEQEKIEKYFKTSKNKDPSKPLDKPEQFLYELTTIPNFSERVFCILLQTTISENIGAIERKLELLQKICKVLKEDPAVLCILGLILAIGNYMNGGNRTRGQADGFALDILPKLKDVKSNDNSRNLLSYIVSYYIRHFDHNAVKEENPFILPEPQDLFQASQMKFEDFVKDLRKLKKDVLACETEASKVYQKCLEDHLQPFKDNIEEFLSKGKIFLLKGL</sequence>
<dbReference type="PROSITE" id="PS51444">
    <property type="entry name" value="FH2"/>
    <property type="match status" value="1"/>
</dbReference>
<feature type="compositionally biased region" description="Pro residues" evidence="3">
    <location>
        <begin position="417"/>
        <end position="428"/>
    </location>
</feature>
<dbReference type="Gene3D" id="1.20.58.2220">
    <property type="entry name" value="Formin, FH2 domain"/>
    <property type="match status" value="1"/>
</dbReference>
<feature type="region of interest" description="Disordered" evidence="3">
    <location>
        <begin position="368"/>
        <end position="551"/>
    </location>
</feature>
<comment type="similarity">
    <text evidence="1">Belongs to the formin homology family. Cappuccino subfamily.</text>
</comment>
<keyword evidence="6" id="KW-1185">Reference proteome</keyword>
<evidence type="ECO:0000256" key="1">
    <source>
        <dbReference type="ARBA" id="ARBA00005271"/>
    </source>
</evidence>
<evidence type="ECO:0000259" key="4">
    <source>
        <dbReference type="PROSITE" id="PS51444"/>
    </source>
</evidence>
<feature type="compositionally biased region" description="Pro residues" evidence="3">
    <location>
        <begin position="368"/>
        <end position="392"/>
    </location>
</feature>
<protein>
    <recommendedName>
        <fullName evidence="4">FH2 domain-containing protein</fullName>
    </recommendedName>
</protein>
<organism evidence="5 6">
    <name type="scientific">Eleutherodactylus coqui</name>
    <name type="common">Puerto Rican coqui</name>
    <dbReference type="NCBI Taxonomy" id="57060"/>
    <lineage>
        <taxon>Eukaryota</taxon>
        <taxon>Metazoa</taxon>
        <taxon>Chordata</taxon>
        <taxon>Craniata</taxon>
        <taxon>Vertebrata</taxon>
        <taxon>Euteleostomi</taxon>
        <taxon>Amphibia</taxon>
        <taxon>Batrachia</taxon>
        <taxon>Anura</taxon>
        <taxon>Neobatrachia</taxon>
        <taxon>Hyloidea</taxon>
        <taxon>Eleutherodactylidae</taxon>
        <taxon>Eleutherodactylinae</taxon>
        <taxon>Eleutherodactylus</taxon>
        <taxon>Eleutherodactylus</taxon>
    </lineage>
</organism>
<dbReference type="SUPFAM" id="SSF101447">
    <property type="entry name" value="Formin homology 2 domain (FH2 domain)"/>
    <property type="match status" value="1"/>
</dbReference>
<accession>A0A8J6ENL5</accession>
<dbReference type="GO" id="GO:0005737">
    <property type="term" value="C:cytoplasm"/>
    <property type="evidence" value="ECO:0007669"/>
    <property type="project" value="UniProtKB-ARBA"/>
</dbReference>